<feature type="domain" description="Spore germination protein N-terminal" evidence="9">
    <location>
        <begin position="26"/>
        <end position="192"/>
    </location>
</feature>
<keyword evidence="6" id="KW-0564">Palmitate</keyword>
<evidence type="ECO:0000256" key="4">
    <source>
        <dbReference type="ARBA" id="ARBA00022729"/>
    </source>
</evidence>
<evidence type="ECO:0000256" key="3">
    <source>
        <dbReference type="ARBA" id="ARBA00022544"/>
    </source>
</evidence>
<gene>
    <name evidence="10" type="ORF">AEA09_04920</name>
</gene>
<evidence type="ECO:0000256" key="2">
    <source>
        <dbReference type="ARBA" id="ARBA00007886"/>
    </source>
</evidence>
<comment type="similarity">
    <text evidence="2">Belongs to the GerABKC lipoprotein family.</text>
</comment>
<keyword evidence="3" id="KW-0309">Germination</keyword>
<comment type="subcellular location">
    <subcellularLocation>
        <location evidence="1">Membrane</location>
        <topology evidence="1">Lipid-anchor</topology>
    </subcellularLocation>
</comment>
<accession>A0ABR5JZT2</accession>
<keyword evidence="4" id="KW-0732">Signal</keyword>
<keyword evidence="7" id="KW-0449">Lipoprotein</keyword>
<keyword evidence="5" id="KW-0472">Membrane</keyword>
<dbReference type="PANTHER" id="PTHR35789">
    <property type="entry name" value="SPORE GERMINATION PROTEIN B3"/>
    <property type="match status" value="1"/>
</dbReference>
<dbReference type="Gene3D" id="3.30.300.210">
    <property type="entry name" value="Nutrient germinant receptor protein C, domain 3"/>
    <property type="match status" value="1"/>
</dbReference>
<evidence type="ECO:0000313" key="10">
    <source>
        <dbReference type="EMBL" id="KOS67962.1"/>
    </source>
</evidence>
<dbReference type="EMBL" id="LGRV01000003">
    <property type="protein sequence ID" value="KOS67962.1"/>
    <property type="molecule type" value="Genomic_DNA"/>
</dbReference>
<keyword evidence="11" id="KW-1185">Reference proteome</keyword>
<evidence type="ECO:0000313" key="11">
    <source>
        <dbReference type="Proteomes" id="UP000050668"/>
    </source>
</evidence>
<dbReference type="Proteomes" id="UP000050668">
    <property type="component" value="Unassembled WGS sequence"/>
</dbReference>
<dbReference type="NCBIfam" id="TIGR02887">
    <property type="entry name" value="spore_ger_x_C"/>
    <property type="match status" value="1"/>
</dbReference>
<name>A0ABR5JZT2_9BACI</name>
<dbReference type="RefSeq" id="WP_053582772.1">
    <property type="nucleotide sequence ID" value="NZ_LGRV01000003.1"/>
</dbReference>
<organism evidence="10 11">
    <name type="scientific">Lysinibacillus contaminans</name>
    <dbReference type="NCBI Taxonomy" id="1293441"/>
    <lineage>
        <taxon>Bacteria</taxon>
        <taxon>Bacillati</taxon>
        <taxon>Bacillota</taxon>
        <taxon>Bacilli</taxon>
        <taxon>Bacillales</taxon>
        <taxon>Bacillaceae</taxon>
        <taxon>Lysinibacillus</taxon>
    </lineage>
</organism>
<evidence type="ECO:0000259" key="8">
    <source>
        <dbReference type="Pfam" id="PF05504"/>
    </source>
</evidence>
<evidence type="ECO:0000256" key="6">
    <source>
        <dbReference type="ARBA" id="ARBA00023139"/>
    </source>
</evidence>
<dbReference type="InterPro" id="IPR008844">
    <property type="entry name" value="Spore_GerAC-like"/>
</dbReference>
<dbReference type="Pfam" id="PF05504">
    <property type="entry name" value="Spore_GerAC"/>
    <property type="match status" value="1"/>
</dbReference>
<dbReference type="InterPro" id="IPR038501">
    <property type="entry name" value="Spore_GerAC_C_sf"/>
</dbReference>
<feature type="domain" description="Spore germination GerAC-like C-terminal" evidence="8">
    <location>
        <begin position="201"/>
        <end position="367"/>
    </location>
</feature>
<comment type="caution">
    <text evidence="10">The sequence shown here is derived from an EMBL/GenBank/DDBJ whole genome shotgun (WGS) entry which is preliminary data.</text>
</comment>
<proteinExistence type="inferred from homology"/>
<dbReference type="InterPro" id="IPR046953">
    <property type="entry name" value="Spore_GerAC-like_C"/>
</dbReference>
<evidence type="ECO:0000256" key="1">
    <source>
        <dbReference type="ARBA" id="ARBA00004635"/>
    </source>
</evidence>
<dbReference type="PANTHER" id="PTHR35789:SF1">
    <property type="entry name" value="SPORE GERMINATION PROTEIN B3"/>
    <property type="match status" value="1"/>
</dbReference>
<dbReference type="InterPro" id="IPR057336">
    <property type="entry name" value="GerAC_N"/>
</dbReference>
<dbReference type="Pfam" id="PF25198">
    <property type="entry name" value="Spore_GerAC_N"/>
    <property type="match status" value="1"/>
</dbReference>
<dbReference type="PROSITE" id="PS51257">
    <property type="entry name" value="PROKAR_LIPOPROTEIN"/>
    <property type="match status" value="1"/>
</dbReference>
<evidence type="ECO:0000256" key="5">
    <source>
        <dbReference type="ARBA" id="ARBA00023136"/>
    </source>
</evidence>
<sequence>MNKKILLFTTLIGLTFLVGCSRAEHKVPLEEIGLAGIMAFDYIDENKVQLSVAIPQHSPGAKASTQVFSVPTELLSKGIVDIEALSDKKILFNQLRVVLINEEFARKGRVERMIQHLYRNPEPGNKVLIAIVKGSSEELINADYPNKPDINYYINDLLLPTINTAFNPNTNIHDFIYTATNPVFDPLLPIIEKKDDKLEITGVALFKNNNMFETLTPEEAFIIQDLIGKKKLAPLSVELNQGHGKESLMLERVKSRVKMKSNKNIKSPKLTISLFYKGTLVEYTGERENDLHSPESLSKLEKDINKQVEEEVKKTLNKLKELKVDPIGLSENFRMYYDGKWTKEMTEENISKLEVDIQVKTSIISTGTLD</sequence>
<evidence type="ECO:0000256" key="7">
    <source>
        <dbReference type="ARBA" id="ARBA00023288"/>
    </source>
</evidence>
<reference evidence="11" key="1">
    <citation type="submission" date="2015-07" db="EMBL/GenBank/DDBJ databases">
        <title>Fjat-14205 dsm 2895.</title>
        <authorList>
            <person name="Liu B."/>
            <person name="Wang J."/>
            <person name="Zhu Y."/>
            <person name="Liu G."/>
            <person name="Chen Q."/>
            <person name="Chen Z."/>
            <person name="Lan J."/>
            <person name="Che J."/>
            <person name="Ge C."/>
            <person name="Shi H."/>
            <person name="Pan Z."/>
            <person name="Liu X."/>
        </authorList>
    </citation>
    <scope>NUCLEOTIDE SEQUENCE [LARGE SCALE GENOMIC DNA]</scope>
    <source>
        <strain evidence="11">DSM 25560</strain>
    </source>
</reference>
<protein>
    <submittedName>
        <fullName evidence="10">Spore gernimation protein</fullName>
    </submittedName>
</protein>
<evidence type="ECO:0000259" key="9">
    <source>
        <dbReference type="Pfam" id="PF25198"/>
    </source>
</evidence>